<evidence type="ECO:0000313" key="3">
    <source>
        <dbReference type="EMBL" id="KAF8750109.1"/>
    </source>
</evidence>
<feature type="compositionally biased region" description="Basic and acidic residues" evidence="1">
    <location>
        <begin position="30"/>
        <end position="39"/>
    </location>
</feature>
<dbReference type="AlphaFoldDB" id="A0A8H7I6D8"/>
<feature type="compositionally biased region" description="Basic and acidic residues" evidence="1">
    <location>
        <begin position="185"/>
        <end position="195"/>
    </location>
</feature>
<name>A0A8H7I6D8_9AGAM</name>
<sequence>MLSDVKNVVSTLFTHKHAPAKSSEPLSVAHPEKQADHEAPTAIAAPKPTPIQPSTEEENQAASRGIPIRGISSRGSGQGMIYASPDGRISMHAEPTAEPITRISPPHSPPASPRKGLSRLWSRSRKSVDESTPKPVESQPSEPPVEAPVESESHPTPSSPTAKHTKVPLKDKVMGEFKIISGKVSRDGTKVEEGIALKTGHGHPEPVETERH</sequence>
<reference evidence="2" key="2">
    <citation type="submission" date="2021-01" db="EMBL/GenBank/DDBJ databases">
        <authorList>
            <person name="Kaushik A."/>
        </authorList>
    </citation>
    <scope>NUCLEOTIDE SEQUENCE</scope>
    <source>
        <strain evidence="2">AG1-1A</strain>
    </source>
</reference>
<feature type="region of interest" description="Disordered" evidence="1">
    <location>
        <begin position="1"/>
        <end position="173"/>
    </location>
</feature>
<evidence type="ECO:0000313" key="4">
    <source>
        <dbReference type="Proteomes" id="UP000614334"/>
    </source>
</evidence>
<evidence type="ECO:0000313" key="2">
    <source>
        <dbReference type="EMBL" id="CAE6472631.1"/>
    </source>
</evidence>
<dbReference type="EMBL" id="JACYCF010000022">
    <property type="protein sequence ID" value="KAF8750109.1"/>
    <property type="molecule type" value="Genomic_DNA"/>
</dbReference>
<protein>
    <submittedName>
        <fullName evidence="3">Uncharacterized protein</fullName>
    </submittedName>
</protein>
<accession>A0A8H7I6D8</accession>
<evidence type="ECO:0000256" key="1">
    <source>
        <dbReference type="SAM" id="MobiDB-lite"/>
    </source>
</evidence>
<feature type="compositionally biased region" description="Low complexity" evidence="1">
    <location>
        <begin position="63"/>
        <end position="75"/>
    </location>
</feature>
<dbReference type="Proteomes" id="UP000614334">
    <property type="component" value="Unassembled WGS sequence"/>
</dbReference>
<feature type="region of interest" description="Disordered" evidence="1">
    <location>
        <begin position="185"/>
        <end position="212"/>
    </location>
</feature>
<organism evidence="3 4">
    <name type="scientific">Rhizoctonia solani</name>
    <dbReference type="NCBI Taxonomy" id="456999"/>
    <lineage>
        <taxon>Eukaryota</taxon>
        <taxon>Fungi</taxon>
        <taxon>Dikarya</taxon>
        <taxon>Basidiomycota</taxon>
        <taxon>Agaricomycotina</taxon>
        <taxon>Agaricomycetes</taxon>
        <taxon>Cantharellales</taxon>
        <taxon>Ceratobasidiaceae</taxon>
        <taxon>Rhizoctonia</taxon>
    </lineage>
</organism>
<dbReference type="Proteomes" id="UP000663840">
    <property type="component" value="Unassembled WGS sequence"/>
</dbReference>
<gene>
    <name evidence="2" type="ORF">RDB_LOCUS118346</name>
    <name evidence="3" type="ORF">RHS01_09541</name>
</gene>
<dbReference type="EMBL" id="CAJMWR010003884">
    <property type="protein sequence ID" value="CAE6472631.1"/>
    <property type="molecule type" value="Genomic_DNA"/>
</dbReference>
<comment type="caution">
    <text evidence="3">The sequence shown here is derived from an EMBL/GenBank/DDBJ whole genome shotgun (WGS) entry which is preliminary data.</text>
</comment>
<proteinExistence type="predicted"/>
<feature type="compositionally biased region" description="Low complexity" evidence="1">
    <location>
        <begin position="147"/>
        <end position="161"/>
    </location>
</feature>
<feature type="compositionally biased region" description="Basic and acidic residues" evidence="1">
    <location>
        <begin position="202"/>
        <end position="212"/>
    </location>
</feature>
<reference evidence="3" key="1">
    <citation type="submission" date="2020-09" db="EMBL/GenBank/DDBJ databases">
        <title>Comparative genome analyses of four rice-infecting Rhizoctonia solani isolates reveal extensive enrichment of homogalacturonan modification genes.</title>
        <authorList>
            <person name="Lee D.-Y."/>
            <person name="Jeon J."/>
            <person name="Kim K.-T."/>
            <person name="Cheong K."/>
            <person name="Song H."/>
            <person name="Choi G."/>
            <person name="Ko J."/>
            <person name="Opiyo S.O."/>
            <person name="Zuo S."/>
            <person name="Madhav S."/>
            <person name="Lee Y.-H."/>
            <person name="Wang G.-L."/>
        </authorList>
    </citation>
    <scope>NUCLEOTIDE SEQUENCE</scope>
    <source>
        <strain evidence="3">AG1-IA B2</strain>
    </source>
</reference>